<accession>A0A9P0JB90</accession>
<dbReference type="Proteomes" id="UP001153620">
    <property type="component" value="Chromosome 4"/>
</dbReference>
<protein>
    <recommendedName>
        <fullName evidence="3">Alpha-1,4-N-acetylglucosaminyltransferase</fullName>
    </recommendedName>
</protein>
<reference evidence="1" key="2">
    <citation type="submission" date="2022-10" db="EMBL/GenBank/DDBJ databases">
        <authorList>
            <consortium name="ENA_rothamsted_submissions"/>
            <consortium name="culmorum"/>
            <person name="King R."/>
        </authorList>
    </citation>
    <scope>NUCLEOTIDE SEQUENCE</scope>
</reference>
<gene>
    <name evidence="1" type="ORF">CHIRRI_LOCUS14845</name>
</gene>
<reference evidence="1" key="1">
    <citation type="submission" date="2022-01" db="EMBL/GenBank/DDBJ databases">
        <authorList>
            <person name="King R."/>
        </authorList>
    </citation>
    <scope>NUCLEOTIDE SEQUENCE</scope>
</reference>
<sequence length="237" mass="27180">MISIKRKLTFAVLVTSAIILSYVLLQEQKIKELIELDDIMDIDQQKLTENDKIFFIESHIEHIRNFSKFKFACSIESAAKINPNLQVHLLFATTSKSVKLSRSNIVDALLSYENINLMYIDVIKFARGTVLENFMKNSMWKRSRYPVVHLSDILRPLVLNKYGGLYLDLDVLFKTSLSEINRTNFACTQNDGLVVNNIMRLDLEQGKSLTGDFLKKIANEFDGSSWIGKTATDLTFR</sequence>
<keyword evidence="2" id="KW-1185">Reference proteome</keyword>
<dbReference type="InterPro" id="IPR007577">
    <property type="entry name" value="GlycoTrfase_DXD_sugar-bd_CS"/>
</dbReference>
<dbReference type="AlphaFoldDB" id="A0A9P0JB90"/>
<dbReference type="EMBL" id="OU895880">
    <property type="protein sequence ID" value="CAH1735582.1"/>
    <property type="molecule type" value="Genomic_DNA"/>
</dbReference>
<name>A0A9P0JB90_9DIPT</name>
<dbReference type="GO" id="GO:0016020">
    <property type="term" value="C:membrane"/>
    <property type="evidence" value="ECO:0007669"/>
    <property type="project" value="GOC"/>
</dbReference>
<dbReference type="SUPFAM" id="SSF53448">
    <property type="entry name" value="Nucleotide-diphospho-sugar transferases"/>
    <property type="match status" value="1"/>
</dbReference>
<dbReference type="PANTHER" id="PTHR12042:SF21">
    <property type="entry name" value="ALPHA1,4-GALACTOSYLTRANSFERASE 1-RELATED"/>
    <property type="match status" value="1"/>
</dbReference>
<dbReference type="Gene3D" id="3.90.550.20">
    <property type="match status" value="1"/>
</dbReference>
<dbReference type="InterPro" id="IPR029044">
    <property type="entry name" value="Nucleotide-diphossugar_trans"/>
</dbReference>
<dbReference type="GO" id="GO:0006688">
    <property type="term" value="P:glycosphingolipid biosynthetic process"/>
    <property type="evidence" value="ECO:0007669"/>
    <property type="project" value="TreeGrafter"/>
</dbReference>
<evidence type="ECO:0000313" key="1">
    <source>
        <dbReference type="EMBL" id="CAH1735582.1"/>
    </source>
</evidence>
<evidence type="ECO:0000313" key="2">
    <source>
        <dbReference type="Proteomes" id="UP001153620"/>
    </source>
</evidence>
<dbReference type="InterPro" id="IPR051981">
    <property type="entry name" value="Glycosyltransf_32"/>
</dbReference>
<dbReference type="OrthoDB" id="7419171at2759"/>
<dbReference type="GO" id="GO:0016758">
    <property type="term" value="F:hexosyltransferase activity"/>
    <property type="evidence" value="ECO:0007669"/>
    <property type="project" value="TreeGrafter"/>
</dbReference>
<evidence type="ECO:0008006" key="3">
    <source>
        <dbReference type="Google" id="ProtNLM"/>
    </source>
</evidence>
<proteinExistence type="predicted"/>
<dbReference type="Pfam" id="PF04488">
    <property type="entry name" value="Gly_transf_sug"/>
    <property type="match status" value="1"/>
</dbReference>
<dbReference type="PANTHER" id="PTHR12042">
    <property type="entry name" value="LACTOSYLCERAMIDE 4-ALPHA-GALACTOSYLTRANSFERASE ALPHA- 1,4-GALACTOSYLTRANSFERASE"/>
    <property type="match status" value="1"/>
</dbReference>
<organism evidence="1 2">
    <name type="scientific">Chironomus riparius</name>
    <dbReference type="NCBI Taxonomy" id="315576"/>
    <lineage>
        <taxon>Eukaryota</taxon>
        <taxon>Metazoa</taxon>
        <taxon>Ecdysozoa</taxon>
        <taxon>Arthropoda</taxon>
        <taxon>Hexapoda</taxon>
        <taxon>Insecta</taxon>
        <taxon>Pterygota</taxon>
        <taxon>Neoptera</taxon>
        <taxon>Endopterygota</taxon>
        <taxon>Diptera</taxon>
        <taxon>Nematocera</taxon>
        <taxon>Chironomoidea</taxon>
        <taxon>Chironomidae</taxon>
        <taxon>Chironominae</taxon>
        <taxon>Chironomus</taxon>
    </lineage>
</organism>